<dbReference type="Proteomes" id="UP000193411">
    <property type="component" value="Unassembled WGS sequence"/>
</dbReference>
<gene>
    <name evidence="1" type="ORF">BCR44DRAFT_34211</name>
</gene>
<organism evidence="1 2">
    <name type="scientific">Catenaria anguillulae PL171</name>
    <dbReference type="NCBI Taxonomy" id="765915"/>
    <lineage>
        <taxon>Eukaryota</taxon>
        <taxon>Fungi</taxon>
        <taxon>Fungi incertae sedis</taxon>
        <taxon>Blastocladiomycota</taxon>
        <taxon>Blastocladiomycetes</taxon>
        <taxon>Blastocladiales</taxon>
        <taxon>Catenariaceae</taxon>
        <taxon>Catenaria</taxon>
    </lineage>
</organism>
<protein>
    <submittedName>
        <fullName evidence="1">Uncharacterized protein</fullName>
    </submittedName>
</protein>
<reference evidence="1 2" key="1">
    <citation type="submission" date="2016-07" db="EMBL/GenBank/DDBJ databases">
        <title>Pervasive Adenine N6-methylation of Active Genes in Fungi.</title>
        <authorList>
            <consortium name="DOE Joint Genome Institute"/>
            <person name="Mondo S.J."/>
            <person name="Dannebaum R.O."/>
            <person name="Kuo R.C."/>
            <person name="Labutti K."/>
            <person name="Haridas S."/>
            <person name="Kuo A."/>
            <person name="Salamov A."/>
            <person name="Ahrendt S.R."/>
            <person name="Lipzen A."/>
            <person name="Sullivan W."/>
            <person name="Andreopoulos W.B."/>
            <person name="Clum A."/>
            <person name="Lindquist E."/>
            <person name="Daum C."/>
            <person name="Ramamoorthy G.K."/>
            <person name="Gryganskyi A."/>
            <person name="Culley D."/>
            <person name="Magnuson J.K."/>
            <person name="James T.Y."/>
            <person name="O'Malley M.A."/>
            <person name="Stajich J.E."/>
            <person name="Spatafora J.W."/>
            <person name="Visel A."/>
            <person name="Grigoriev I.V."/>
        </authorList>
    </citation>
    <scope>NUCLEOTIDE SEQUENCE [LARGE SCALE GENOMIC DNA]</scope>
    <source>
        <strain evidence="1 2">PL171</strain>
    </source>
</reference>
<accession>A0A1Y2HL64</accession>
<name>A0A1Y2HL64_9FUNG</name>
<evidence type="ECO:0000313" key="2">
    <source>
        <dbReference type="Proteomes" id="UP000193411"/>
    </source>
</evidence>
<sequence>MAVVTKFFLPGDLFVESRSASFSIWYPASIQVTGADGIDIRVYNPKANGIQTSTKVANQLSCWVFQEHVSKQSLYLDSPIQELISKEQTPECPRQELQCSSGIFVAATVVGDGDRGKGWGNAVGCVSEVHVSGMRLRMAYELRGYGNGREDWGQPRSRVRGY</sequence>
<dbReference type="AlphaFoldDB" id="A0A1Y2HL64"/>
<proteinExistence type="predicted"/>
<dbReference type="EMBL" id="MCFL01000023">
    <property type="protein sequence ID" value="ORZ35320.1"/>
    <property type="molecule type" value="Genomic_DNA"/>
</dbReference>
<comment type="caution">
    <text evidence="1">The sequence shown here is derived from an EMBL/GenBank/DDBJ whole genome shotgun (WGS) entry which is preliminary data.</text>
</comment>
<keyword evidence="2" id="KW-1185">Reference proteome</keyword>
<evidence type="ECO:0000313" key="1">
    <source>
        <dbReference type="EMBL" id="ORZ35320.1"/>
    </source>
</evidence>